<protein>
    <submittedName>
        <fullName evidence="8">Protein p60</fullName>
    </submittedName>
</protein>
<accession>A0A541BMM1</accession>
<name>A0A541BMM1_9NOCA</name>
<proteinExistence type="inferred from homology"/>
<dbReference type="OrthoDB" id="5177647at2"/>
<reference evidence="8 9" key="1">
    <citation type="submission" date="2019-06" db="EMBL/GenBank/DDBJ databases">
        <title>Rhodococcus spaelei sp. nov., isolated from a cave.</title>
        <authorList>
            <person name="Lee S.D."/>
        </authorList>
    </citation>
    <scope>NUCLEOTIDE SEQUENCE [LARGE SCALE GENOMIC DNA]</scope>
    <source>
        <strain evidence="8 9">C9-5</strain>
    </source>
</reference>
<evidence type="ECO:0000256" key="2">
    <source>
        <dbReference type="ARBA" id="ARBA00022670"/>
    </source>
</evidence>
<dbReference type="GO" id="GO:0006508">
    <property type="term" value="P:proteolysis"/>
    <property type="evidence" value="ECO:0007669"/>
    <property type="project" value="UniProtKB-KW"/>
</dbReference>
<keyword evidence="6" id="KW-0472">Membrane</keyword>
<keyword evidence="9" id="KW-1185">Reference proteome</keyword>
<feature type="region of interest" description="Disordered" evidence="5">
    <location>
        <begin position="248"/>
        <end position="275"/>
    </location>
</feature>
<dbReference type="Pfam" id="PF00877">
    <property type="entry name" value="NLPC_P60"/>
    <property type="match status" value="1"/>
</dbReference>
<dbReference type="GO" id="GO:0008234">
    <property type="term" value="F:cysteine-type peptidase activity"/>
    <property type="evidence" value="ECO:0007669"/>
    <property type="project" value="UniProtKB-KW"/>
</dbReference>
<dbReference type="EMBL" id="VIGH01000003">
    <property type="protein sequence ID" value="TQF73566.1"/>
    <property type="molecule type" value="Genomic_DNA"/>
</dbReference>
<keyword evidence="6" id="KW-0812">Transmembrane</keyword>
<evidence type="ECO:0000256" key="4">
    <source>
        <dbReference type="ARBA" id="ARBA00022807"/>
    </source>
</evidence>
<dbReference type="InterPro" id="IPR051794">
    <property type="entry name" value="PG_Endopeptidase_C40"/>
</dbReference>
<organism evidence="8 9">
    <name type="scientific">Rhodococcus spelaei</name>
    <dbReference type="NCBI Taxonomy" id="2546320"/>
    <lineage>
        <taxon>Bacteria</taxon>
        <taxon>Bacillati</taxon>
        <taxon>Actinomycetota</taxon>
        <taxon>Actinomycetes</taxon>
        <taxon>Mycobacteriales</taxon>
        <taxon>Nocardiaceae</taxon>
        <taxon>Rhodococcus</taxon>
    </lineage>
</organism>
<keyword evidence="6" id="KW-1133">Transmembrane helix</keyword>
<dbReference type="Gene3D" id="3.90.1720.10">
    <property type="entry name" value="endopeptidase domain like (from Nostoc punctiforme)"/>
    <property type="match status" value="1"/>
</dbReference>
<dbReference type="InterPro" id="IPR038765">
    <property type="entry name" value="Papain-like_cys_pep_sf"/>
</dbReference>
<evidence type="ECO:0000313" key="9">
    <source>
        <dbReference type="Proteomes" id="UP000316256"/>
    </source>
</evidence>
<comment type="caution">
    <text evidence="8">The sequence shown here is derived from an EMBL/GenBank/DDBJ whole genome shotgun (WGS) entry which is preliminary data.</text>
</comment>
<keyword evidence="3" id="KW-0378">Hydrolase</keyword>
<evidence type="ECO:0000259" key="7">
    <source>
        <dbReference type="PROSITE" id="PS51935"/>
    </source>
</evidence>
<feature type="domain" description="NlpC/P60" evidence="7">
    <location>
        <begin position="324"/>
        <end position="438"/>
    </location>
</feature>
<keyword evidence="2" id="KW-0645">Protease</keyword>
<dbReference type="AlphaFoldDB" id="A0A541BMM1"/>
<sequence length="438" mass="45775">MSSGATNRVSVWVDTAVCHSVTWSRPSEPPRSVRSGIGGHRQSGSRVVEIVEHGAAPRTQHCIGWIPRGLHRSPTGSAATAEEGVRVFVASQRSKRSRGGALVTGVLSIALVVAATGTAGADPAPDNPTSALEKLSDLSRKSEQTTEAMHNAQIDLDSKVAVQRDAEARHVADQGVLDAARAKVAQFQPAVDKLTAANYQGGRVNRLFAVMVSDSPQQLLDQMSALSVISADTAAQVGQFKEATDQAVAAEQASRESADAARSATEQAKSISDGLQRTQSDLQAQIAQVTQAFGALTNSERSSLSGSSFPPGVDAATILKSLVPGANNGAVQAAMTQIGKPYVWGATGPDGYDCSGLMVWAYKQIGKALPRSSQAQAASGIPVQKSELQPGDLVLFYSDASHVGMYVGNGNIVHASTFGVPVKVAPVDAYPFYGARRY</sequence>
<dbReference type="Proteomes" id="UP000316256">
    <property type="component" value="Unassembled WGS sequence"/>
</dbReference>
<evidence type="ECO:0000256" key="3">
    <source>
        <dbReference type="ARBA" id="ARBA00022801"/>
    </source>
</evidence>
<keyword evidence="4" id="KW-0788">Thiol protease</keyword>
<comment type="similarity">
    <text evidence="1">Belongs to the peptidase C40 family.</text>
</comment>
<evidence type="ECO:0000256" key="1">
    <source>
        <dbReference type="ARBA" id="ARBA00007074"/>
    </source>
</evidence>
<feature type="compositionally biased region" description="Polar residues" evidence="5">
    <location>
        <begin position="265"/>
        <end position="275"/>
    </location>
</feature>
<gene>
    <name evidence="8" type="ORF">FK531_08780</name>
</gene>
<dbReference type="SUPFAM" id="SSF54001">
    <property type="entry name" value="Cysteine proteinases"/>
    <property type="match status" value="1"/>
</dbReference>
<dbReference type="PANTHER" id="PTHR47359">
    <property type="entry name" value="PEPTIDOGLYCAN DL-ENDOPEPTIDASE CWLO"/>
    <property type="match status" value="1"/>
</dbReference>
<feature type="transmembrane region" description="Helical" evidence="6">
    <location>
        <begin position="101"/>
        <end position="121"/>
    </location>
</feature>
<evidence type="ECO:0000256" key="5">
    <source>
        <dbReference type="SAM" id="MobiDB-lite"/>
    </source>
</evidence>
<dbReference type="PROSITE" id="PS51935">
    <property type="entry name" value="NLPC_P60"/>
    <property type="match status" value="1"/>
</dbReference>
<evidence type="ECO:0000313" key="8">
    <source>
        <dbReference type="EMBL" id="TQF73566.1"/>
    </source>
</evidence>
<dbReference type="InterPro" id="IPR000064">
    <property type="entry name" value="NLP_P60_dom"/>
</dbReference>
<dbReference type="PANTHER" id="PTHR47359:SF3">
    <property type="entry name" value="NLP_P60 DOMAIN-CONTAINING PROTEIN-RELATED"/>
    <property type="match status" value="1"/>
</dbReference>
<evidence type="ECO:0000256" key="6">
    <source>
        <dbReference type="SAM" id="Phobius"/>
    </source>
</evidence>